<gene>
    <name evidence="2" type="ORF">PENTCL1PPCAC_24608</name>
</gene>
<dbReference type="AlphaFoldDB" id="A0AAV5U6G1"/>
<dbReference type="Proteomes" id="UP001432027">
    <property type="component" value="Unassembled WGS sequence"/>
</dbReference>
<sequence>TPNRFHCGTSLTMTWDWNINNDQKFMNSSNRGSHNRSDTQNTTDSFKNSVNRSQHDIRSQSSWMGNNNQVKHAHVEHNNHRGHGDHTSNI</sequence>
<feature type="region of interest" description="Disordered" evidence="1">
    <location>
        <begin position="22"/>
        <end position="90"/>
    </location>
</feature>
<feature type="non-terminal residue" evidence="2">
    <location>
        <position position="1"/>
    </location>
</feature>
<evidence type="ECO:0000313" key="2">
    <source>
        <dbReference type="EMBL" id="GMT02434.1"/>
    </source>
</evidence>
<protein>
    <submittedName>
        <fullName evidence="2">Uncharacterized protein</fullName>
    </submittedName>
</protein>
<name>A0AAV5U6G1_9BILA</name>
<feature type="compositionally biased region" description="Polar residues" evidence="1">
    <location>
        <begin position="59"/>
        <end position="70"/>
    </location>
</feature>
<reference evidence="2" key="1">
    <citation type="submission" date="2023-10" db="EMBL/GenBank/DDBJ databases">
        <title>Genome assembly of Pristionchus species.</title>
        <authorList>
            <person name="Yoshida K."/>
            <person name="Sommer R.J."/>
        </authorList>
    </citation>
    <scope>NUCLEOTIDE SEQUENCE</scope>
    <source>
        <strain evidence="2">RS0144</strain>
    </source>
</reference>
<evidence type="ECO:0000313" key="3">
    <source>
        <dbReference type="Proteomes" id="UP001432027"/>
    </source>
</evidence>
<comment type="caution">
    <text evidence="2">The sequence shown here is derived from an EMBL/GenBank/DDBJ whole genome shotgun (WGS) entry which is preliminary data.</text>
</comment>
<feature type="non-terminal residue" evidence="2">
    <location>
        <position position="90"/>
    </location>
</feature>
<proteinExistence type="predicted"/>
<feature type="compositionally biased region" description="Basic and acidic residues" evidence="1">
    <location>
        <begin position="73"/>
        <end position="90"/>
    </location>
</feature>
<evidence type="ECO:0000256" key="1">
    <source>
        <dbReference type="SAM" id="MobiDB-lite"/>
    </source>
</evidence>
<accession>A0AAV5U6G1</accession>
<dbReference type="EMBL" id="BTSX01000005">
    <property type="protein sequence ID" value="GMT02434.1"/>
    <property type="molecule type" value="Genomic_DNA"/>
</dbReference>
<organism evidence="2 3">
    <name type="scientific">Pristionchus entomophagus</name>
    <dbReference type="NCBI Taxonomy" id="358040"/>
    <lineage>
        <taxon>Eukaryota</taxon>
        <taxon>Metazoa</taxon>
        <taxon>Ecdysozoa</taxon>
        <taxon>Nematoda</taxon>
        <taxon>Chromadorea</taxon>
        <taxon>Rhabditida</taxon>
        <taxon>Rhabditina</taxon>
        <taxon>Diplogasteromorpha</taxon>
        <taxon>Diplogasteroidea</taxon>
        <taxon>Neodiplogasteridae</taxon>
        <taxon>Pristionchus</taxon>
    </lineage>
</organism>
<keyword evidence="3" id="KW-1185">Reference proteome</keyword>
<feature type="compositionally biased region" description="Polar residues" evidence="1">
    <location>
        <begin position="22"/>
        <end position="52"/>
    </location>
</feature>